<dbReference type="SMART" id="SM00097">
    <property type="entry name" value="WNT1"/>
    <property type="match status" value="1"/>
</dbReference>
<dbReference type="GO" id="GO:0060070">
    <property type="term" value="P:canonical Wnt signaling pathway"/>
    <property type="evidence" value="ECO:0007669"/>
    <property type="project" value="TreeGrafter"/>
</dbReference>
<dbReference type="GO" id="GO:0005109">
    <property type="term" value="F:frizzled binding"/>
    <property type="evidence" value="ECO:0007669"/>
    <property type="project" value="TreeGrafter"/>
</dbReference>
<evidence type="ECO:0000256" key="5">
    <source>
        <dbReference type="ARBA" id="ARBA00022530"/>
    </source>
</evidence>
<comment type="caution">
    <text evidence="10">The sequence shown here is derived from an EMBL/GenBank/DDBJ whole genome shotgun (WGS) entry which is preliminary data.</text>
</comment>
<dbReference type="InterPro" id="IPR043158">
    <property type="entry name" value="Wnt_C"/>
</dbReference>
<reference evidence="10" key="1">
    <citation type="submission" date="2020-09" db="EMBL/GenBank/DDBJ databases">
        <authorList>
            <person name="Kikuchi T."/>
        </authorList>
    </citation>
    <scope>NUCLEOTIDE SEQUENCE</scope>
    <source>
        <strain evidence="10">SH1</strain>
    </source>
</reference>
<dbReference type="AlphaFoldDB" id="A0A811L104"/>
<comment type="subcellular location">
    <subcellularLocation>
        <location evidence="1 9">Secreted</location>
        <location evidence="1 9">Extracellular space</location>
        <location evidence="1 9">Extracellular matrix</location>
    </subcellularLocation>
</comment>
<gene>
    <name evidence="10" type="ORF">BOKJ2_LOCUS9709</name>
</gene>
<evidence type="ECO:0000256" key="9">
    <source>
        <dbReference type="RuleBase" id="RU003500"/>
    </source>
</evidence>
<evidence type="ECO:0000256" key="4">
    <source>
        <dbReference type="ARBA" id="ARBA00022525"/>
    </source>
</evidence>
<dbReference type="Proteomes" id="UP000783686">
    <property type="component" value="Unassembled WGS sequence"/>
</dbReference>
<dbReference type="PANTHER" id="PTHR12027">
    <property type="entry name" value="WNT RELATED"/>
    <property type="match status" value="1"/>
</dbReference>
<keyword evidence="4" id="KW-0964">Secreted</keyword>
<proteinExistence type="inferred from homology"/>
<evidence type="ECO:0000313" key="10">
    <source>
        <dbReference type="EMBL" id="CAD5221966.1"/>
    </source>
</evidence>
<evidence type="ECO:0000256" key="7">
    <source>
        <dbReference type="ARBA" id="ARBA00023157"/>
    </source>
</evidence>
<dbReference type="GO" id="GO:0030182">
    <property type="term" value="P:neuron differentiation"/>
    <property type="evidence" value="ECO:0007669"/>
    <property type="project" value="TreeGrafter"/>
</dbReference>
<dbReference type="OrthoDB" id="5945655at2759"/>
<dbReference type="GO" id="GO:0005125">
    <property type="term" value="F:cytokine activity"/>
    <property type="evidence" value="ECO:0007669"/>
    <property type="project" value="TreeGrafter"/>
</dbReference>
<keyword evidence="7" id="KW-1015">Disulfide bond</keyword>
<evidence type="ECO:0000256" key="1">
    <source>
        <dbReference type="ARBA" id="ARBA00004498"/>
    </source>
</evidence>
<dbReference type="CDD" id="cd13113">
    <property type="entry name" value="Wnt"/>
    <property type="match status" value="1"/>
</dbReference>
<dbReference type="PROSITE" id="PS00246">
    <property type="entry name" value="WNT1"/>
    <property type="match status" value="1"/>
</dbReference>
<keyword evidence="11" id="KW-1185">Reference proteome</keyword>
<dbReference type="PRINTS" id="PR01349">
    <property type="entry name" value="WNTPROTEIN"/>
</dbReference>
<keyword evidence="8" id="KW-0449">Lipoprotein</keyword>
<dbReference type="GO" id="GO:0045165">
    <property type="term" value="P:cell fate commitment"/>
    <property type="evidence" value="ECO:0007669"/>
    <property type="project" value="TreeGrafter"/>
</dbReference>
<dbReference type="InterPro" id="IPR018161">
    <property type="entry name" value="Wnt_CS"/>
</dbReference>
<comment type="similarity">
    <text evidence="2 9">Belongs to the Wnt family.</text>
</comment>
<name>A0A811L104_9BILA</name>
<protein>
    <recommendedName>
        <fullName evidence="9">Protein Wnt</fullName>
    </recommendedName>
</protein>
<comment type="function">
    <text evidence="9">Ligand for members of the frizzled family of seven transmembrane receptors.</text>
</comment>
<dbReference type="Proteomes" id="UP000614601">
    <property type="component" value="Unassembled WGS sequence"/>
</dbReference>
<keyword evidence="5" id="KW-0272">Extracellular matrix</keyword>
<dbReference type="EMBL" id="CAJFCW020000004">
    <property type="protein sequence ID" value="CAG9115734.1"/>
    <property type="molecule type" value="Genomic_DNA"/>
</dbReference>
<evidence type="ECO:0000256" key="6">
    <source>
        <dbReference type="ARBA" id="ARBA00022687"/>
    </source>
</evidence>
<dbReference type="EMBL" id="CAJFDH010000004">
    <property type="protein sequence ID" value="CAD5221966.1"/>
    <property type="molecule type" value="Genomic_DNA"/>
</dbReference>
<evidence type="ECO:0000313" key="11">
    <source>
        <dbReference type="Proteomes" id="UP000614601"/>
    </source>
</evidence>
<evidence type="ECO:0000256" key="3">
    <source>
        <dbReference type="ARBA" id="ARBA00022473"/>
    </source>
</evidence>
<evidence type="ECO:0000256" key="8">
    <source>
        <dbReference type="ARBA" id="ARBA00023288"/>
    </source>
</evidence>
<dbReference type="Gene3D" id="3.30.2460.20">
    <property type="match status" value="1"/>
</dbReference>
<dbReference type="Pfam" id="PF00110">
    <property type="entry name" value="wnt"/>
    <property type="match status" value="1"/>
</dbReference>
<sequence length="359" mass="40707">MLTQMAATPLPSALYFDCNSLPGLSKKQLELCKHNPSAMRAVATGLKDAVNECQTQFSNEKWNCSAKHGFGTALLNIASRESAYVYALSAGAVSHSVAKACAKGLIPDCGCGDRPRQTSKDFIWAGCSDNLKYGNQFSRRFVDVTEKHKLDSRAKMNLHNNRVGRKVLANSMKTKCKCHGVSGSCVTKTCWKVVPDIDEFARNLKHKYERAQQVTVNTDSNELIVRSQLAVSRTERYLQHDQFDTKSKQANLKSKYDYQLSNPQQFHYQYQLNTTPASRADLVFLDDSPNYCEIDQKNEIGGTKGRECANDKECDKICCGRGYDTKYEWQTEPCHCKFEWCCEVKCQQCERLVERRFCR</sequence>
<dbReference type="GO" id="GO:0005615">
    <property type="term" value="C:extracellular space"/>
    <property type="evidence" value="ECO:0007669"/>
    <property type="project" value="TreeGrafter"/>
</dbReference>
<keyword evidence="6 9" id="KW-0879">Wnt signaling pathway</keyword>
<organism evidence="10 11">
    <name type="scientific">Bursaphelenchus okinawaensis</name>
    <dbReference type="NCBI Taxonomy" id="465554"/>
    <lineage>
        <taxon>Eukaryota</taxon>
        <taxon>Metazoa</taxon>
        <taxon>Ecdysozoa</taxon>
        <taxon>Nematoda</taxon>
        <taxon>Chromadorea</taxon>
        <taxon>Rhabditida</taxon>
        <taxon>Tylenchina</taxon>
        <taxon>Tylenchomorpha</taxon>
        <taxon>Aphelenchoidea</taxon>
        <taxon>Aphelenchoididae</taxon>
        <taxon>Bursaphelenchus</taxon>
    </lineage>
</organism>
<dbReference type="InterPro" id="IPR005817">
    <property type="entry name" value="Wnt"/>
</dbReference>
<evidence type="ECO:0000256" key="2">
    <source>
        <dbReference type="ARBA" id="ARBA00005683"/>
    </source>
</evidence>
<dbReference type="PANTHER" id="PTHR12027:SF114">
    <property type="entry name" value="PROTEIN MOM-2"/>
    <property type="match status" value="1"/>
</dbReference>
<keyword evidence="3 9" id="KW-0217">Developmental protein</keyword>
<accession>A0A811L104</accession>